<dbReference type="SUPFAM" id="SSF53756">
    <property type="entry name" value="UDP-Glycosyltransferase/glycogen phosphorylase"/>
    <property type="match status" value="1"/>
</dbReference>
<dbReference type="Pfam" id="PF00534">
    <property type="entry name" value="Glycos_transf_1"/>
    <property type="match status" value="1"/>
</dbReference>
<evidence type="ECO:0000313" key="3">
    <source>
        <dbReference type="EMBL" id="BCB22747.1"/>
    </source>
</evidence>
<organism evidence="3">
    <name type="scientific">Erysipelothrix tonsillarum</name>
    <dbReference type="NCBI Taxonomy" id="38402"/>
    <lineage>
        <taxon>Bacteria</taxon>
        <taxon>Bacillati</taxon>
        <taxon>Bacillota</taxon>
        <taxon>Erysipelotrichia</taxon>
        <taxon>Erysipelotrichales</taxon>
        <taxon>Erysipelotrichaceae</taxon>
        <taxon>Erysipelothrix</taxon>
    </lineage>
</organism>
<dbReference type="InterPro" id="IPR001296">
    <property type="entry name" value="Glyco_trans_1"/>
</dbReference>
<dbReference type="Gene3D" id="3.40.50.2000">
    <property type="entry name" value="Glycogen Phosphorylase B"/>
    <property type="match status" value="2"/>
</dbReference>
<dbReference type="InterPro" id="IPR028098">
    <property type="entry name" value="Glyco_trans_4-like_N"/>
</dbReference>
<dbReference type="PANTHER" id="PTHR12526:SF630">
    <property type="entry name" value="GLYCOSYLTRANSFERASE"/>
    <property type="match status" value="1"/>
</dbReference>
<dbReference type="AlphaFoldDB" id="A0A6S6I2H8"/>
<dbReference type="Pfam" id="PF13439">
    <property type="entry name" value="Glyco_transf_4"/>
    <property type="match status" value="1"/>
</dbReference>
<keyword evidence="3" id="KW-0808">Transferase</keyword>
<proteinExistence type="predicted"/>
<dbReference type="PANTHER" id="PTHR12526">
    <property type="entry name" value="GLYCOSYLTRANSFERASE"/>
    <property type="match status" value="1"/>
</dbReference>
<feature type="domain" description="Glycosyl transferase family 1" evidence="1">
    <location>
        <begin position="246"/>
        <end position="399"/>
    </location>
</feature>
<evidence type="ECO:0000259" key="2">
    <source>
        <dbReference type="Pfam" id="PF13439"/>
    </source>
</evidence>
<dbReference type="EMBL" id="LC528610">
    <property type="protein sequence ID" value="BCB22747.1"/>
    <property type="molecule type" value="Genomic_DNA"/>
</dbReference>
<reference evidence="3" key="1">
    <citation type="submission" date="2020-02" db="EMBL/GenBank/DDBJ databases">
        <title>Development of a multiplex PCR-based assay for rapid serotyping of Erysipelothrix species.</title>
        <authorList>
            <person name="Shimoji Y."/>
            <person name="Shiraiwa K."/>
            <person name="Tominaga H."/>
            <person name="Nishikawa S."/>
            <person name="Eguchi M."/>
            <person name="Hikono H."/>
            <person name="Ogawa Y."/>
        </authorList>
    </citation>
    <scope>NUCLEOTIDE SEQUENCE</scope>
    <source>
        <strain evidence="3">Wittling</strain>
    </source>
</reference>
<evidence type="ECO:0000259" key="1">
    <source>
        <dbReference type="Pfam" id="PF00534"/>
    </source>
</evidence>
<feature type="domain" description="Glycosyltransferase subfamily 4-like N-terminal" evidence="2">
    <location>
        <begin position="47"/>
        <end position="234"/>
    </location>
</feature>
<dbReference type="CDD" id="cd03811">
    <property type="entry name" value="GT4_GT28_WabH-like"/>
    <property type="match status" value="1"/>
</dbReference>
<sequence length="430" mass="48681">MVNNISSECNVNLIIIMLLYNMKIIRYKILKGAIMNIAFFIHTMGRGGAEMALVNLANALTEQGENVTLYSILNTGNLSTKISGDVIYKPIFDLPSIVEKRNVNNTGTLIKGSNGLSNVAKFYAMMWRIFHKQISKIGSKKVGEHDVYISYLEGPTSKFVANLETNKRKIAWVHVDLNRERKSELFFRNQKENREHYNNFDEIVAVSDDVKKSLCNYLQIDKDVHVIYNIYNVEEIITKSTMPLSEKKKNSLDPTKINIVSVGRLSSQKGYDRLINAIRSLKDSNYDLYEHLNVVIIGDGELEIPLNNLIHELEVEDAISLFGFTDNPYNLISNSDLFISSSRTEGFSTVAVEATILGKYIVTTDCSGMREIISNDSQGKIFKNSTEGIEESLRFVISNIDMIRNGAVDNNIEDYINSLRDHEDLLSNIF</sequence>
<dbReference type="GO" id="GO:0016757">
    <property type="term" value="F:glycosyltransferase activity"/>
    <property type="evidence" value="ECO:0007669"/>
    <property type="project" value="InterPro"/>
</dbReference>
<protein>
    <submittedName>
        <fullName evidence="3">Glycosyltransferase</fullName>
    </submittedName>
</protein>
<name>A0A6S6I2H8_9FIRM</name>
<accession>A0A6S6I2H8</accession>